<organism evidence="2 3">
    <name type="scientific">Etheostoma spectabile</name>
    <name type="common">orangethroat darter</name>
    <dbReference type="NCBI Taxonomy" id="54343"/>
    <lineage>
        <taxon>Eukaryota</taxon>
        <taxon>Metazoa</taxon>
        <taxon>Chordata</taxon>
        <taxon>Craniata</taxon>
        <taxon>Vertebrata</taxon>
        <taxon>Euteleostomi</taxon>
        <taxon>Actinopterygii</taxon>
        <taxon>Neopterygii</taxon>
        <taxon>Teleostei</taxon>
        <taxon>Neoteleostei</taxon>
        <taxon>Acanthomorphata</taxon>
        <taxon>Eupercaria</taxon>
        <taxon>Perciformes</taxon>
        <taxon>Percoidei</taxon>
        <taxon>Percidae</taxon>
        <taxon>Etheostomatinae</taxon>
        <taxon>Etheostoma</taxon>
    </lineage>
</organism>
<gene>
    <name evidence="2" type="ORF">FQN60_007219</name>
</gene>
<protein>
    <submittedName>
        <fullName evidence="2">Uncharacterized protein</fullName>
    </submittedName>
</protein>
<dbReference type="InterPro" id="IPR006461">
    <property type="entry name" value="PLAC_motif_containing"/>
</dbReference>
<comment type="caution">
    <text evidence="2">The sequence shown here is derived from an EMBL/GenBank/DDBJ whole genome shotgun (WGS) entry which is preliminary data.</text>
</comment>
<proteinExistence type="inferred from homology"/>
<dbReference type="EMBL" id="VOFY01000046">
    <property type="protein sequence ID" value="KAA8579099.1"/>
    <property type="molecule type" value="Genomic_DNA"/>
</dbReference>
<dbReference type="PANTHER" id="PTHR15907">
    <property type="entry name" value="DUF614 FAMILY PROTEIN-RELATED"/>
    <property type="match status" value="1"/>
</dbReference>
<evidence type="ECO:0000313" key="2">
    <source>
        <dbReference type="EMBL" id="KAA8579099.1"/>
    </source>
</evidence>
<keyword evidence="3" id="KW-1185">Reference proteome</keyword>
<comment type="similarity">
    <text evidence="1">Belongs to the cornifelin family.</text>
</comment>
<evidence type="ECO:0000313" key="3">
    <source>
        <dbReference type="Proteomes" id="UP000327493"/>
    </source>
</evidence>
<name>A0A5J5CFG5_9PERO</name>
<accession>A0A5J5CFG5</accession>
<sequence>MEQSTVNLPSFSISVLYPPGMAVHQQPTHVVSVMTTTTQGPGTWSTGLCDCCSDMGTCKLTQQTLNYGSCCDDCCKLYWCYPCVWCQMNRELKIRGNYPGNSAVVTTQVIRG</sequence>
<evidence type="ECO:0000256" key="1">
    <source>
        <dbReference type="ARBA" id="ARBA00009024"/>
    </source>
</evidence>
<dbReference type="Proteomes" id="UP000327493">
    <property type="component" value="Unassembled WGS sequence"/>
</dbReference>
<reference evidence="2 3" key="1">
    <citation type="submission" date="2019-08" db="EMBL/GenBank/DDBJ databases">
        <title>A chromosome-level genome assembly, high-density linkage maps, and genome scans reveal the genomic architecture of hybrid incompatibilities underlying speciation via character displacement in darters (Percidae: Etheostominae).</title>
        <authorList>
            <person name="Moran R.L."/>
            <person name="Catchen J.M."/>
            <person name="Fuller R.C."/>
        </authorList>
    </citation>
    <scope>NUCLEOTIDE SEQUENCE [LARGE SCALE GENOMIC DNA]</scope>
    <source>
        <strain evidence="2">EspeVRDwgs_2016</strain>
        <tissue evidence="2">Muscle</tissue>
    </source>
</reference>
<dbReference type="AlphaFoldDB" id="A0A5J5CFG5"/>